<evidence type="ECO:0000313" key="2">
    <source>
        <dbReference type="Proteomes" id="UP000078540"/>
    </source>
</evidence>
<dbReference type="EMBL" id="KQ976461">
    <property type="protein sequence ID" value="KYM84709.1"/>
    <property type="molecule type" value="Genomic_DNA"/>
</dbReference>
<name>A0A151I469_9HYME</name>
<dbReference type="AlphaFoldDB" id="A0A151I469"/>
<proteinExistence type="predicted"/>
<keyword evidence="2" id="KW-1185">Reference proteome</keyword>
<reference evidence="1 2" key="1">
    <citation type="submission" date="2015-09" db="EMBL/GenBank/DDBJ databases">
        <title>Atta colombica WGS genome.</title>
        <authorList>
            <person name="Nygaard S."/>
            <person name="Hu H."/>
            <person name="Boomsma J."/>
            <person name="Zhang G."/>
        </authorList>
    </citation>
    <scope>NUCLEOTIDE SEQUENCE [LARGE SCALE GENOMIC DNA]</scope>
    <source>
        <strain evidence="1">Treedump-2</strain>
        <tissue evidence="1">Whole body</tissue>
    </source>
</reference>
<gene>
    <name evidence="1" type="ORF">ALC53_05102</name>
</gene>
<evidence type="ECO:0000313" key="1">
    <source>
        <dbReference type="EMBL" id="KYM84709.1"/>
    </source>
</evidence>
<protein>
    <submittedName>
        <fullName evidence="1">Uncharacterized protein</fullName>
    </submittedName>
</protein>
<organism evidence="1 2">
    <name type="scientific">Atta colombica</name>
    <dbReference type="NCBI Taxonomy" id="520822"/>
    <lineage>
        <taxon>Eukaryota</taxon>
        <taxon>Metazoa</taxon>
        <taxon>Ecdysozoa</taxon>
        <taxon>Arthropoda</taxon>
        <taxon>Hexapoda</taxon>
        <taxon>Insecta</taxon>
        <taxon>Pterygota</taxon>
        <taxon>Neoptera</taxon>
        <taxon>Endopterygota</taxon>
        <taxon>Hymenoptera</taxon>
        <taxon>Apocrita</taxon>
        <taxon>Aculeata</taxon>
        <taxon>Formicoidea</taxon>
        <taxon>Formicidae</taxon>
        <taxon>Myrmicinae</taxon>
        <taxon>Atta</taxon>
    </lineage>
</organism>
<accession>A0A151I469</accession>
<sequence>MLSDEFSLLPRAHPAVLPRGRLSKCQRFISWIFPFILPHLYTVLTSARQMSGRNLDEEGDGKQRHHSPNERPSLLLLIGACAINGINGYVLQ</sequence>
<dbReference type="Proteomes" id="UP000078540">
    <property type="component" value="Unassembled WGS sequence"/>
</dbReference>